<organism evidence="1">
    <name type="scientific">Spodoptera frugiperda</name>
    <name type="common">Fall armyworm</name>
    <dbReference type="NCBI Taxonomy" id="7108"/>
    <lineage>
        <taxon>Eukaryota</taxon>
        <taxon>Metazoa</taxon>
        <taxon>Ecdysozoa</taxon>
        <taxon>Arthropoda</taxon>
        <taxon>Hexapoda</taxon>
        <taxon>Insecta</taxon>
        <taxon>Pterygota</taxon>
        <taxon>Neoptera</taxon>
        <taxon>Endopterygota</taxon>
        <taxon>Lepidoptera</taxon>
        <taxon>Glossata</taxon>
        <taxon>Ditrysia</taxon>
        <taxon>Noctuoidea</taxon>
        <taxon>Noctuidae</taxon>
        <taxon>Amphipyrinae</taxon>
        <taxon>Spodoptera</taxon>
    </lineage>
</organism>
<reference evidence="1" key="1">
    <citation type="submission" date="2016-07" db="EMBL/GenBank/DDBJ databases">
        <authorList>
            <person name="Bretaudeau A."/>
        </authorList>
    </citation>
    <scope>NUCLEOTIDE SEQUENCE</scope>
    <source>
        <strain evidence="1">Rice</strain>
        <tissue evidence="1">Whole body</tissue>
    </source>
</reference>
<dbReference type="EMBL" id="ODYU01003329">
    <property type="protein sequence ID" value="SOQ41936.1"/>
    <property type="molecule type" value="Genomic_DNA"/>
</dbReference>
<gene>
    <name evidence="1" type="ORF">SFRICE_002701</name>
</gene>
<accession>A0A2H1VMB4</accession>
<dbReference type="AlphaFoldDB" id="A0A2H1VMB4"/>
<evidence type="ECO:0000313" key="1">
    <source>
        <dbReference type="EMBL" id="SOQ41936.1"/>
    </source>
</evidence>
<proteinExistence type="predicted"/>
<protein>
    <submittedName>
        <fullName evidence="1">SFRICE_002701</fullName>
    </submittedName>
</protein>
<sequence>MVKSQCTLYNDITCRTGSAIICGNRLTSYYMGLITQMTNPLCLHGWRSDWTTNCRLYSGTEPLFHGVWNCAQYMAISSNYMGLIDNNMLKYGCTLYSGITCRNFLKNSIGNEANERLAVQGYAGGTYFGIRVWSTHWVKE</sequence>
<name>A0A2H1VMB4_SPOFR</name>